<reference evidence="4" key="1">
    <citation type="journal article" date="2019" name="Int. J. Syst. Evol. Microbiol.">
        <title>The Global Catalogue of Microorganisms (GCM) 10K type strain sequencing project: providing services to taxonomists for standard genome sequencing and annotation.</title>
        <authorList>
            <consortium name="The Broad Institute Genomics Platform"/>
            <consortium name="The Broad Institute Genome Sequencing Center for Infectious Disease"/>
            <person name="Wu L."/>
            <person name="Ma J."/>
        </authorList>
    </citation>
    <scope>NUCLEOTIDE SEQUENCE [LARGE SCALE GENOMIC DNA]</scope>
    <source>
        <strain evidence="4">JCM 17727</strain>
    </source>
</reference>
<dbReference type="InterPro" id="IPR035905">
    <property type="entry name" value="Barstar-like_sf"/>
</dbReference>
<dbReference type="EMBL" id="BAABFU010000001">
    <property type="protein sequence ID" value="GAA4346211.1"/>
    <property type="molecule type" value="Genomic_DNA"/>
</dbReference>
<evidence type="ECO:0000256" key="1">
    <source>
        <dbReference type="ARBA" id="ARBA00006845"/>
    </source>
</evidence>
<organism evidence="3 4">
    <name type="scientific">Kangiella taiwanensis</name>
    <dbReference type="NCBI Taxonomy" id="1079179"/>
    <lineage>
        <taxon>Bacteria</taxon>
        <taxon>Pseudomonadati</taxon>
        <taxon>Pseudomonadota</taxon>
        <taxon>Gammaproteobacteria</taxon>
        <taxon>Kangiellales</taxon>
        <taxon>Kangiellaceae</taxon>
        <taxon>Kangiella</taxon>
    </lineage>
</organism>
<evidence type="ECO:0000313" key="4">
    <source>
        <dbReference type="Proteomes" id="UP001501294"/>
    </source>
</evidence>
<name>A0ABP8HWN3_9GAMM</name>
<dbReference type="Pfam" id="PF01337">
    <property type="entry name" value="Barstar"/>
    <property type="match status" value="1"/>
</dbReference>
<comment type="caution">
    <text evidence="3">The sequence shown here is derived from an EMBL/GenBank/DDBJ whole genome shotgun (WGS) entry which is preliminary data.</text>
</comment>
<proteinExistence type="inferred from homology"/>
<protein>
    <submittedName>
        <fullName evidence="3">Barstar family protein</fullName>
    </submittedName>
</protein>
<dbReference type="Proteomes" id="UP001501294">
    <property type="component" value="Unassembled WGS sequence"/>
</dbReference>
<evidence type="ECO:0000313" key="3">
    <source>
        <dbReference type="EMBL" id="GAA4346211.1"/>
    </source>
</evidence>
<comment type="similarity">
    <text evidence="1">Belongs to the barstar family.</text>
</comment>
<feature type="domain" description="Barstar (barnase inhibitor)" evidence="2">
    <location>
        <begin position="4"/>
        <end position="92"/>
    </location>
</feature>
<accession>A0ABP8HWN3</accession>
<keyword evidence="4" id="KW-1185">Reference proteome</keyword>
<dbReference type="RefSeq" id="WP_223576945.1">
    <property type="nucleotide sequence ID" value="NZ_BAABFU010000001.1"/>
</dbReference>
<dbReference type="SUPFAM" id="SSF52038">
    <property type="entry name" value="Barstar-related"/>
    <property type="match status" value="1"/>
</dbReference>
<sequence length="111" mass="12812">MNSIVRIEGKNITDWDSFYLEFKEKFGFPDFFGRNMNGWIDCMSSLNEPDDQMTSIHCEKGKVITIQIESAAEFKKTCPEQFEALVECTAFVNWRLIEVGEQPVLALSYNV</sequence>
<gene>
    <name evidence="3" type="ORF">GCM10023150_07370</name>
</gene>
<dbReference type="InterPro" id="IPR000468">
    <property type="entry name" value="Barstar"/>
</dbReference>
<dbReference type="Gene3D" id="3.30.370.10">
    <property type="entry name" value="Barstar-like"/>
    <property type="match status" value="1"/>
</dbReference>
<evidence type="ECO:0000259" key="2">
    <source>
        <dbReference type="Pfam" id="PF01337"/>
    </source>
</evidence>